<dbReference type="InterPro" id="IPR007173">
    <property type="entry name" value="ALO_C"/>
</dbReference>
<dbReference type="AlphaFoldDB" id="A0A1Y2N3Z6"/>
<dbReference type="GO" id="GO:0003885">
    <property type="term" value="F:D-arabinono-1,4-lactone oxidase activity"/>
    <property type="evidence" value="ECO:0007669"/>
    <property type="project" value="InterPro"/>
</dbReference>
<feature type="region of interest" description="Disordered" evidence="2">
    <location>
        <begin position="1"/>
        <end position="25"/>
    </location>
</feature>
<evidence type="ECO:0000259" key="3">
    <source>
        <dbReference type="PROSITE" id="PS51387"/>
    </source>
</evidence>
<protein>
    <submittedName>
        <fullName evidence="4">Putative decaprenylphosphoryl-beta-D-ribose oxidase</fullName>
        <ecNumber evidence="4">1.-.-.-</ecNumber>
    </submittedName>
</protein>
<dbReference type="InterPro" id="IPR016169">
    <property type="entry name" value="FAD-bd_PCMH_sub2"/>
</dbReference>
<dbReference type="STRING" id="2074.BG845_01701"/>
<organism evidence="4 5">
    <name type="scientific">Pseudonocardia autotrophica</name>
    <name type="common">Amycolata autotrophica</name>
    <name type="synonym">Nocardia autotrophica</name>
    <dbReference type="NCBI Taxonomy" id="2074"/>
    <lineage>
        <taxon>Bacteria</taxon>
        <taxon>Bacillati</taxon>
        <taxon>Actinomycetota</taxon>
        <taxon>Actinomycetes</taxon>
        <taxon>Pseudonocardiales</taxon>
        <taxon>Pseudonocardiaceae</taxon>
        <taxon>Pseudonocardia</taxon>
    </lineage>
</organism>
<dbReference type="Pfam" id="PF04030">
    <property type="entry name" value="ALO"/>
    <property type="match status" value="1"/>
</dbReference>
<dbReference type="GO" id="GO:0071949">
    <property type="term" value="F:FAD binding"/>
    <property type="evidence" value="ECO:0007669"/>
    <property type="project" value="InterPro"/>
</dbReference>
<evidence type="ECO:0000313" key="5">
    <source>
        <dbReference type="Proteomes" id="UP000194360"/>
    </source>
</evidence>
<reference evidence="4 5" key="1">
    <citation type="submission" date="2016-09" db="EMBL/GenBank/DDBJ databases">
        <title>Pseudonocardia autotrophica DSM535, a candidate organism with high potential of specific P450 cytochromes.</title>
        <authorList>
            <person name="Grumaz C."/>
            <person name="Vainshtein Y."/>
            <person name="Kirstahler P."/>
            <person name="Sohn K."/>
        </authorList>
    </citation>
    <scope>NUCLEOTIDE SEQUENCE [LARGE SCALE GENOMIC DNA]</scope>
    <source>
        <strain evidence="4 5">DSM 535</strain>
    </source>
</reference>
<dbReference type="InterPro" id="IPR010031">
    <property type="entry name" value="FAD_lactone_oxidase-like"/>
</dbReference>
<dbReference type="Gene3D" id="3.30.465.10">
    <property type="match status" value="1"/>
</dbReference>
<proteinExistence type="predicted"/>
<dbReference type="Proteomes" id="UP000194360">
    <property type="component" value="Unassembled WGS sequence"/>
</dbReference>
<sequence length="474" mass="51236">MSTLGPVTDTTAPGSIRSGTPTRRTTALHGWGRTAPTIAQLVTPRGVEDVAEAVRTAGERGVIARGLGRSYGDPAQNAGGVVLDMPGMDRIHTIDQGTGVADVDAGVSLDQLMRAALPHGLWVPVLPGTRQVTIGGAIGADVHGKNHHTKGSFGNHVEWLQLVTADGSVRELTPDGPDAKLFWATVGGMGLTGVITRARVRLHRTESAYFVVDTDRTDDLDGLLELLTDGSDDTYGYSAAWFDTTATGARLGRSVLTRGSLATVDQLPANLRCDPLKFDAPQLLSFPDAFPNGLINKLSVRAFSELWFRKAPRRQRGSVQNITAFYQVLDVFGGWNRVYGSKGFLQYQFVVPRGEETALRRIVERISQSPFDSALNVFKRFGAGNDAPLSFPTEGWTITVDFPITSGLSRFCTELDELVLATGGRLYLAKESRTSPEAFAAGYPRFDEWKAIRDAADPAGVFASDMSRRLKLTL</sequence>
<dbReference type="GO" id="GO:0016020">
    <property type="term" value="C:membrane"/>
    <property type="evidence" value="ECO:0007669"/>
    <property type="project" value="InterPro"/>
</dbReference>
<dbReference type="InterPro" id="IPR036318">
    <property type="entry name" value="FAD-bd_PCMH-like_sf"/>
</dbReference>
<dbReference type="InterPro" id="IPR006094">
    <property type="entry name" value="Oxid_FAD_bind_N"/>
</dbReference>
<gene>
    <name evidence="4" type="primary">dprE1_1</name>
    <name evidence="4" type="ORF">BG845_01701</name>
</gene>
<dbReference type="EC" id="1.-.-.-" evidence="4"/>
<dbReference type="Pfam" id="PF01565">
    <property type="entry name" value="FAD_binding_4"/>
    <property type="match status" value="1"/>
</dbReference>
<dbReference type="Gene3D" id="3.30.43.10">
    <property type="entry name" value="Uridine Diphospho-n-acetylenolpyruvylglucosamine Reductase, domain 2"/>
    <property type="match status" value="1"/>
</dbReference>
<dbReference type="InterPro" id="IPR016171">
    <property type="entry name" value="Vanillyl_alc_oxidase_C-sub2"/>
</dbReference>
<dbReference type="InterPro" id="IPR016167">
    <property type="entry name" value="FAD-bd_PCMH_sub1"/>
</dbReference>
<accession>A0A1Y2N3Z6</accession>
<dbReference type="PANTHER" id="PTHR43762:SF1">
    <property type="entry name" value="D-ARABINONO-1,4-LACTONE OXIDASE"/>
    <property type="match status" value="1"/>
</dbReference>
<dbReference type="InterPro" id="IPR016166">
    <property type="entry name" value="FAD-bd_PCMH"/>
</dbReference>
<dbReference type="Gene3D" id="1.10.45.10">
    <property type="entry name" value="Vanillyl-alcohol Oxidase, Chain A, domain 4"/>
    <property type="match status" value="1"/>
</dbReference>
<dbReference type="EMBL" id="MIGB01000006">
    <property type="protein sequence ID" value="OSY42202.1"/>
    <property type="molecule type" value="Genomic_DNA"/>
</dbReference>
<dbReference type="PROSITE" id="PS51387">
    <property type="entry name" value="FAD_PCMH"/>
    <property type="match status" value="1"/>
</dbReference>
<evidence type="ECO:0000256" key="2">
    <source>
        <dbReference type="SAM" id="MobiDB-lite"/>
    </source>
</evidence>
<evidence type="ECO:0000256" key="1">
    <source>
        <dbReference type="ARBA" id="ARBA00023002"/>
    </source>
</evidence>
<dbReference type="PANTHER" id="PTHR43762">
    <property type="entry name" value="L-GULONOLACTONE OXIDASE"/>
    <property type="match status" value="1"/>
</dbReference>
<feature type="domain" description="FAD-binding PCMH-type" evidence="3">
    <location>
        <begin position="34"/>
        <end position="205"/>
    </location>
</feature>
<evidence type="ECO:0000313" key="4">
    <source>
        <dbReference type="EMBL" id="OSY42202.1"/>
    </source>
</evidence>
<dbReference type="SUPFAM" id="SSF56176">
    <property type="entry name" value="FAD-binding/transporter-associated domain-like"/>
    <property type="match status" value="1"/>
</dbReference>
<keyword evidence="1 4" id="KW-0560">Oxidoreductase</keyword>
<name>A0A1Y2N3Z6_PSEAH</name>
<comment type="caution">
    <text evidence="4">The sequence shown here is derived from an EMBL/GenBank/DDBJ whole genome shotgun (WGS) entry which is preliminary data.</text>
</comment>
<keyword evidence="5" id="KW-1185">Reference proteome</keyword>